<evidence type="ECO:0000313" key="2">
    <source>
        <dbReference type="Proteomes" id="UP001150217"/>
    </source>
</evidence>
<gene>
    <name evidence="1" type="ORF">C8R41DRAFT_917117</name>
</gene>
<evidence type="ECO:0000313" key="1">
    <source>
        <dbReference type="EMBL" id="KAJ4497729.1"/>
    </source>
</evidence>
<dbReference type="EMBL" id="JANVFT010000019">
    <property type="protein sequence ID" value="KAJ4497729.1"/>
    <property type="molecule type" value="Genomic_DNA"/>
</dbReference>
<reference evidence="1" key="1">
    <citation type="submission" date="2022-08" db="EMBL/GenBank/DDBJ databases">
        <title>A Global Phylogenomic Analysis of the Shiitake Genus Lentinula.</title>
        <authorList>
            <consortium name="DOE Joint Genome Institute"/>
            <person name="Sierra-Patev S."/>
            <person name="Min B."/>
            <person name="Naranjo-Ortiz M."/>
            <person name="Looney B."/>
            <person name="Konkel Z."/>
            <person name="Slot J.C."/>
            <person name="Sakamoto Y."/>
            <person name="Steenwyk J.L."/>
            <person name="Rokas A."/>
            <person name="Carro J."/>
            <person name="Camarero S."/>
            <person name="Ferreira P."/>
            <person name="Molpeceres G."/>
            <person name="Ruiz-Duenas F.J."/>
            <person name="Serrano A."/>
            <person name="Henrissat B."/>
            <person name="Drula E."/>
            <person name="Hughes K.W."/>
            <person name="Mata J.L."/>
            <person name="Ishikawa N.K."/>
            <person name="Vargas-Isla R."/>
            <person name="Ushijima S."/>
            <person name="Smith C.A."/>
            <person name="Ahrendt S."/>
            <person name="Andreopoulos W."/>
            <person name="He G."/>
            <person name="Labutti K."/>
            <person name="Lipzen A."/>
            <person name="Ng V."/>
            <person name="Riley R."/>
            <person name="Sandor L."/>
            <person name="Barry K."/>
            <person name="Martinez A.T."/>
            <person name="Xiao Y."/>
            <person name="Gibbons J.G."/>
            <person name="Terashima K."/>
            <person name="Grigoriev I.V."/>
            <person name="Hibbett D.S."/>
        </authorList>
    </citation>
    <scope>NUCLEOTIDE SEQUENCE</scope>
    <source>
        <strain evidence="1">RHP3577 ss4</strain>
    </source>
</reference>
<name>A0ABQ8VRA1_9AGAR</name>
<accession>A0ABQ8VRA1</accession>
<dbReference type="Proteomes" id="UP001150217">
    <property type="component" value="Unassembled WGS sequence"/>
</dbReference>
<proteinExistence type="predicted"/>
<sequence length="642" mass="71083">MPTISKNKNASPPTTARLNTGDRIIAYDVYLKDGKYTVNCDICSQAIVVGKGANTYNLGSHRSACLQRQITPNATVQPRALATPSTLQFQSFSSHFQSESHTQSVVLHAADPYNPIKNTPSDSREYTNSSDAAVSDILMSEVSDSIANMNLYETGSGSGSRTSNSNLGPSFTLEKEIECGGTFVLWEPGTVWTNYSFAMHTNLKNRLPWDLIRTVPDGSGIYIRAHGCLGILMHQNEIDSKCCNVCRNIPNQRKFTDVMALAAEEFPSSSRRLDELTHAQLIAVVRRKTLDQRQLRVKVWNRERKIRRLEKKLDDHKRILIAIATHDIPGLRRLIAVMLKHGRSPLAIVMRLERAISGNGVPKSGFNQRDYDKAFLVKALGGPRLLTALHRAEGYAASSTVQKHRPVAPLLACLQSPTRNDISKNMTALLDPLVRKPPQPLNSGKLPGVVVMIDGVALEEVCRYDNARDSVVGKIWVQGVTMQIRWDQIHVAGVDATQINSIAGAGLWSTQKEKNSPRSSLTVIIITPECGILAHQHGQSPVPVLMCQCTVHFVRHLFLVKHGHSGRGDNGEISLPKVPLDFILATYTSWEEESALGIDEELTIEYRDRYGIPMSDDLQEEILARKRALSVAESSGHVSKRR</sequence>
<comment type="caution">
    <text evidence="1">The sequence shown here is derived from an EMBL/GenBank/DDBJ whole genome shotgun (WGS) entry which is preliminary data.</text>
</comment>
<organism evidence="1 2">
    <name type="scientific">Lentinula lateritia</name>
    <dbReference type="NCBI Taxonomy" id="40482"/>
    <lineage>
        <taxon>Eukaryota</taxon>
        <taxon>Fungi</taxon>
        <taxon>Dikarya</taxon>
        <taxon>Basidiomycota</taxon>
        <taxon>Agaricomycotina</taxon>
        <taxon>Agaricomycetes</taxon>
        <taxon>Agaricomycetidae</taxon>
        <taxon>Agaricales</taxon>
        <taxon>Marasmiineae</taxon>
        <taxon>Omphalotaceae</taxon>
        <taxon>Lentinula</taxon>
    </lineage>
</organism>
<protein>
    <submittedName>
        <fullName evidence="1">Uncharacterized protein</fullName>
    </submittedName>
</protein>
<keyword evidence="2" id="KW-1185">Reference proteome</keyword>